<dbReference type="EC" id="3.6.4.12" evidence="4 20"/>
<proteinExistence type="inferred from homology"/>
<dbReference type="Gene3D" id="3.30.1640.10">
    <property type="entry name" value="mini-chromosome maintenance (MCM) complex, chain A, domain 1"/>
    <property type="match status" value="1"/>
</dbReference>
<dbReference type="InterPro" id="IPR031327">
    <property type="entry name" value="MCM"/>
</dbReference>
<evidence type="ECO:0000256" key="3">
    <source>
        <dbReference type="ARBA" id="ARBA00008010"/>
    </source>
</evidence>
<evidence type="ECO:0000259" key="22">
    <source>
        <dbReference type="PROSITE" id="PS50051"/>
    </source>
</evidence>
<evidence type="ECO:0000256" key="2">
    <source>
        <dbReference type="ARBA" id="ARBA00004286"/>
    </source>
</evidence>
<keyword evidence="6" id="KW-0597">Phosphoprotein</keyword>
<evidence type="ECO:0000256" key="12">
    <source>
        <dbReference type="ARBA" id="ARBA00022990"/>
    </source>
</evidence>
<organism evidence="23 24">
    <name type="scientific">Dimorphilus gyrociliatus</name>
    <dbReference type="NCBI Taxonomy" id="2664684"/>
    <lineage>
        <taxon>Eukaryota</taxon>
        <taxon>Metazoa</taxon>
        <taxon>Spiralia</taxon>
        <taxon>Lophotrochozoa</taxon>
        <taxon>Annelida</taxon>
        <taxon>Polychaeta</taxon>
        <taxon>Polychaeta incertae sedis</taxon>
        <taxon>Dinophilidae</taxon>
        <taxon>Dimorphilus</taxon>
    </lineage>
</organism>
<evidence type="ECO:0000256" key="21">
    <source>
        <dbReference type="SAM" id="MobiDB-lite"/>
    </source>
</evidence>
<dbReference type="InterPro" id="IPR008046">
    <property type="entry name" value="Mcm3"/>
</dbReference>
<dbReference type="PANTHER" id="PTHR11630">
    <property type="entry name" value="DNA REPLICATION LICENSING FACTOR MCM FAMILY MEMBER"/>
    <property type="match status" value="1"/>
</dbReference>
<gene>
    <name evidence="23" type="ORF">DGYR_LOCUS3334</name>
</gene>
<comment type="subunit">
    <text evidence="20">Component of the MCM2-7 complex.</text>
</comment>
<feature type="domain" description="MCM C-terminal AAA(+) ATPase" evidence="22">
    <location>
        <begin position="293"/>
        <end position="499"/>
    </location>
</feature>
<dbReference type="GO" id="GO:0006271">
    <property type="term" value="P:DNA strand elongation involved in DNA replication"/>
    <property type="evidence" value="ECO:0007669"/>
    <property type="project" value="TreeGrafter"/>
</dbReference>
<accession>A0A7I8VIW1</accession>
<keyword evidence="13 19" id="KW-0238">DNA-binding</keyword>
<dbReference type="Gene3D" id="2.40.50.140">
    <property type="entry name" value="Nucleic acid-binding proteins"/>
    <property type="match status" value="1"/>
</dbReference>
<dbReference type="FunFam" id="3.40.50.300:FF:000234">
    <property type="entry name" value="DNA helicase"/>
    <property type="match status" value="1"/>
</dbReference>
<dbReference type="GO" id="GO:0005694">
    <property type="term" value="C:chromosome"/>
    <property type="evidence" value="ECO:0007669"/>
    <property type="project" value="UniProtKB-SubCell"/>
</dbReference>
<keyword evidence="7 20" id="KW-0235">DNA replication</keyword>
<dbReference type="PRINTS" id="PR01659">
    <property type="entry name" value="MCMPROTEIN3"/>
</dbReference>
<evidence type="ECO:0000256" key="20">
    <source>
        <dbReference type="RuleBase" id="RU368061"/>
    </source>
</evidence>
<dbReference type="AlphaFoldDB" id="A0A7I8VIW1"/>
<keyword evidence="15" id="KW-0131">Cell cycle</keyword>
<evidence type="ECO:0000256" key="10">
    <source>
        <dbReference type="ARBA" id="ARBA00022806"/>
    </source>
</evidence>
<dbReference type="FunFam" id="2.20.28.10:FF:000006">
    <property type="entry name" value="DNA helicase"/>
    <property type="match status" value="1"/>
</dbReference>
<evidence type="ECO:0000256" key="4">
    <source>
        <dbReference type="ARBA" id="ARBA00012551"/>
    </source>
</evidence>
<evidence type="ECO:0000256" key="16">
    <source>
        <dbReference type="ARBA" id="ARBA00048432"/>
    </source>
</evidence>
<name>A0A7I8VIW1_9ANNE</name>
<evidence type="ECO:0000256" key="11">
    <source>
        <dbReference type="ARBA" id="ARBA00022840"/>
    </source>
</evidence>
<dbReference type="GO" id="GO:0017116">
    <property type="term" value="F:single-stranded DNA helicase activity"/>
    <property type="evidence" value="ECO:0007669"/>
    <property type="project" value="TreeGrafter"/>
</dbReference>
<protein>
    <recommendedName>
        <fullName evidence="18 20">DNA replication licensing factor MCM3</fullName>
        <ecNumber evidence="4 20">3.6.4.12</ecNumber>
    </recommendedName>
</protein>
<dbReference type="Pfam" id="PF14551">
    <property type="entry name" value="MCM_N"/>
    <property type="match status" value="1"/>
</dbReference>
<dbReference type="Gene3D" id="2.20.28.10">
    <property type="match status" value="1"/>
</dbReference>
<evidence type="ECO:0000256" key="18">
    <source>
        <dbReference type="ARBA" id="ARBA00073500"/>
    </source>
</evidence>
<keyword evidence="10 20" id="KW-0347">Helicase</keyword>
<comment type="catalytic activity">
    <reaction evidence="16">
        <text>ATP + H2O = ADP + phosphate + H(+)</text>
        <dbReference type="Rhea" id="RHEA:13065"/>
        <dbReference type="ChEBI" id="CHEBI:15377"/>
        <dbReference type="ChEBI" id="CHEBI:15378"/>
        <dbReference type="ChEBI" id="CHEBI:30616"/>
        <dbReference type="ChEBI" id="CHEBI:43474"/>
        <dbReference type="ChEBI" id="CHEBI:456216"/>
        <dbReference type="EC" id="3.6.4.12"/>
    </reaction>
    <physiologicalReaction direction="left-to-right" evidence="16">
        <dbReference type="Rhea" id="RHEA:13066"/>
    </physiologicalReaction>
</comment>
<dbReference type="PRINTS" id="PR01657">
    <property type="entry name" value="MCMFAMILY"/>
</dbReference>
<keyword evidence="24" id="KW-1185">Reference proteome</keyword>
<evidence type="ECO:0000313" key="24">
    <source>
        <dbReference type="Proteomes" id="UP000549394"/>
    </source>
</evidence>
<dbReference type="SUPFAM" id="SSF50249">
    <property type="entry name" value="Nucleic acid-binding proteins"/>
    <property type="match status" value="1"/>
</dbReference>
<keyword evidence="12" id="KW-0007">Acetylation</keyword>
<dbReference type="Pfam" id="PF17207">
    <property type="entry name" value="MCM_OB"/>
    <property type="match status" value="1"/>
</dbReference>
<keyword evidence="11 19" id="KW-0067">ATP-binding</keyword>
<evidence type="ECO:0000256" key="14">
    <source>
        <dbReference type="ARBA" id="ARBA00023242"/>
    </source>
</evidence>
<evidence type="ECO:0000256" key="13">
    <source>
        <dbReference type="ARBA" id="ARBA00023125"/>
    </source>
</evidence>
<dbReference type="Pfam" id="PF23191">
    <property type="entry name" value="WHD_MCM3_C"/>
    <property type="match status" value="1"/>
</dbReference>
<dbReference type="InterPro" id="IPR012340">
    <property type="entry name" value="NA-bd_OB-fold"/>
</dbReference>
<dbReference type="GO" id="GO:0005524">
    <property type="term" value="F:ATP binding"/>
    <property type="evidence" value="ECO:0007669"/>
    <property type="project" value="UniProtKB-UniRule"/>
</dbReference>
<comment type="function">
    <text evidence="20">Acts as component of the MCM2-7 complex (MCM complex) which is the replicative helicase essential for 'once per cell cycle' DNA replication initiation and elongation in eukaryotic cells. The active ATPase sites in the MCM2-7 ring are formed through the interaction surfaces of two neighboring subunits such that a critical structure of a conserved arginine finger motif is provided in trans relative to the ATP-binding site of the Walker A box of the adjacent subunit. The six ATPase active sites, however, are likely to contribute differentially to the complex helicase activity.</text>
</comment>
<evidence type="ECO:0000256" key="6">
    <source>
        <dbReference type="ARBA" id="ARBA00022553"/>
    </source>
</evidence>
<keyword evidence="5" id="KW-0158">Chromosome</keyword>
<comment type="subcellular location">
    <subcellularLocation>
        <location evidence="2">Chromosome</location>
    </subcellularLocation>
    <subcellularLocation>
        <location evidence="1 20">Nucleus</location>
    </subcellularLocation>
</comment>
<dbReference type="GO" id="GO:0000727">
    <property type="term" value="P:double-strand break repair via break-induced replication"/>
    <property type="evidence" value="ECO:0007669"/>
    <property type="project" value="TreeGrafter"/>
</dbReference>
<dbReference type="Pfam" id="PF00493">
    <property type="entry name" value="MCM"/>
    <property type="match status" value="1"/>
</dbReference>
<evidence type="ECO:0000256" key="15">
    <source>
        <dbReference type="ARBA" id="ARBA00023306"/>
    </source>
</evidence>
<evidence type="ECO:0000256" key="8">
    <source>
        <dbReference type="ARBA" id="ARBA00022741"/>
    </source>
</evidence>
<comment type="caution">
    <text evidence="23">The sequence shown here is derived from an EMBL/GenBank/DDBJ whole genome shotgun (WGS) entry which is preliminary data.</text>
</comment>
<dbReference type="Pfam" id="PF17855">
    <property type="entry name" value="MCM_lid"/>
    <property type="match status" value="1"/>
</dbReference>
<dbReference type="PROSITE" id="PS00847">
    <property type="entry name" value="MCM_1"/>
    <property type="match status" value="1"/>
</dbReference>
<dbReference type="FunFam" id="3.30.1640.10:FF:000002">
    <property type="entry name" value="DNA helicase"/>
    <property type="match status" value="1"/>
</dbReference>
<dbReference type="GO" id="GO:0005634">
    <property type="term" value="C:nucleus"/>
    <property type="evidence" value="ECO:0007669"/>
    <property type="project" value="UniProtKB-SubCell"/>
</dbReference>
<keyword evidence="9 20" id="KW-0378">Hydrolase</keyword>
<dbReference type="GO" id="GO:0042555">
    <property type="term" value="C:MCM complex"/>
    <property type="evidence" value="ECO:0007669"/>
    <property type="project" value="UniProtKB-UniRule"/>
</dbReference>
<dbReference type="InterPro" id="IPR041562">
    <property type="entry name" value="MCM_lid"/>
</dbReference>
<dbReference type="GO" id="GO:0003697">
    <property type="term" value="F:single-stranded DNA binding"/>
    <property type="evidence" value="ECO:0007669"/>
    <property type="project" value="TreeGrafter"/>
</dbReference>
<dbReference type="Proteomes" id="UP000549394">
    <property type="component" value="Unassembled WGS sequence"/>
</dbReference>
<dbReference type="PANTHER" id="PTHR11630:SF46">
    <property type="entry name" value="DNA REPLICATION LICENSING FACTOR MCM3-RELATED"/>
    <property type="match status" value="1"/>
</dbReference>
<dbReference type="SUPFAM" id="SSF52540">
    <property type="entry name" value="P-loop containing nucleoside triphosphate hydrolases"/>
    <property type="match status" value="1"/>
</dbReference>
<comment type="similarity">
    <text evidence="3 19">Belongs to the MCM family.</text>
</comment>
<evidence type="ECO:0000256" key="7">
    <source>
        <dbReference type="ARBA" id="ARBA00022705"/>
    </source>
</evidence>
<evidence type="ECO:0000313" key="23">
    <source>
        <dbReference type="EMBL" id="CAD5114498.1"/>
    </source>
</evidence>
<dbReference type="EMBL" id="CAJFCJ010000005">
    <property type="protein sequence ID" value="CAD5114498.1"/>
    <property type="molecule type" value="Genomic_DNA"/>
</dbReference>
<dbReference type="InterPro" id="IPR056575">
    <property type="entry name" value="WH_MCM3_C"/>
</dbReference>
<evidence type="ECO:0000256" key="19">
    <source>
        <dbReference type="RuleBase" id="RU004070"/>
    </source>
</evidence>
<dbReference type="PROSITE" id="PS50051">
    <property type="entry name" value="MCM_2"/>
    <property type="match status" value="1"/>
</dbReference>
<dbReference type="SMART" id="SM00350">
    <property type="entry name" value="MCM"/>
    <property type="match status" value="1"/>
</dbReference>
<evidence type="ECO:0000256" key="9">
    <source>
        <dbReference type="ARBA" id="ARBA00022801"/>
    </source>
</evidence>
<feature type="region of interest" description="Disordered" evidence="21">
    <location>
        <begin position="662"/>
        <end position="726"/>
    </location>
</feature>
<dbReference type="OrthoDB" id="1882346at2759"/>
<dbReference type="InterPro" id="IPR033762">
    <property type="entry name" value="MCM_OB"/>
</dbReference>
<sequence length="794" mass="90013">MNIDNEQRVRDIQREYLDFIDDEDDQGTYAQKVRALVTDNKVRLIVNINDLRKKNGKRARELIHNGFEEQIAFQRALKDMVANVDHVYAKSQESFFVGFEGSFGAMHVTPRNLSSRYLGKMVCVEGIVTKCSAVRPKVVKSVHYCPATKKTIERTYTDMTSLDPFPSSAAYPTKDEDGNPLETEYGLSLYKDHQTFSIQEMPEKAPAGQLPRSVDVVSESDLADVIKPGDRIQVIGMYRSLPGKKNGYTTATFRTVLIANNISHFQKESAPVFFSEDIRKIRNFAKLQKKIDIFDLLAKSLAPSIHGHEYIKKAVLCQLLGGNEKVLENGTRIRGDINILLIGDPSVAKSQMLRYVLNTAPRAITTTGRGSSGVGLTAAVTTDPETGERRLEAGAMVLGDRGIVCIDEFDKMSDIDRTAIHEVMEQGRVTIAKAGIHASLNARCSVLAAANPVYGKYDQYKTPMENISMQDSLLSRFDLLFIVLDTMDPEHDRSISDHVLRMHQYRAANEEDGQVLPLTSALDILSTKDTEVRDEEETETAVYEKYDKVLHGQRANKKDKILTLAFVRKYIHIARDIQPVLTTEAANYISEEYSKLRNQENLQQERIARTQPVTARCLETMIRLSTAHAKARLSKKIEMEDAQCAVELIQFAYYKKVLEKPRGKKRKEDDDSEEDDEEIEQPPKRQRRRSGSEKDPYEFDEEVDDIQREKSKKQASSQKSTDGGKISDERLKKFKLALYHAFKKEHSQSLPFDRMMDLIKGSGETFENDEAKQAIEKMSEDNQVMMANDTIFLI</sequence>
<comment type="function">
    <text evidence="17">Acts as a component of the MCM2-7 complex (MCM complex) which is the replicative helicase essential for 'once per cell cycle' DNA replication initiation and elongation in eukaryotic cells. Core component of CDC45-MCM-GINS (CMG) helicase, the molecular machine that unwinds template DNA during replication, and around which the replisome is built. The active ATPase sites in the MCM2-7 ring are formed through the interaction surfaces of two neighboring subunits such that a critical structure of a conserved arginine finger motif is provided in trans relative to the ATP-binding site of the Walker A box of the adjacent subunit. The six ATPase active sites, however, are likely to contribute differentially to the complex helicase activity. Required for the entry in S phase and for cell division.</text>
</comment>
<dbReference type="Gene3D" id="3.40.50.300">
    <property type="entry name" value="P-loop containing nucleotide triphosphate hydrolases"/>
    <property type="match status" value="1"/>
</dbReference>
<dbReference type="CDD" id="cd17754">
    <property type="entry name" value="MCM3"/>
    <property type="match status" value="1"/>
</dbReference>
<dbReference type="GO" id="GO:0016787">
    <property type="term" value="F:hydrolase activity"/>
    <property type="evidence" value="ECO:0007669"/>
    <property type="project" value="UniProtKB-KW"/>
</dbReference>
<dbReference type="GO" id="GO:1902975">
    <property type="term" value="P:mitotic DNA replication initiation"/>
    <property type="evidence" value="ECO:0007669"/>
    <property type="project" value="TreeGrafter"/>
</dbReference>
<dbReference type="InterPro" id="IPR001208">
    <property type="entry name" value="MCM_dom"/>
</dbReference>
<feature type="compositionally biased region" description="Acidic residues" evidence="21">
    <location>
        <begin position="670"/>
        <end position="680"/>
    </location>
</feature>
<evidence type="ECO:0000256" key="17">
    <source>
        <dbReference type="ARBA" id="ARBA00054613"/>
    </source>
</evidence>
<dbReference type="GO" id="GO:0005737">
    <property type="term" value="C:cytoplasm"/>
    <property type="evidence" value="ECO:0007669"/>
    <property type="project" value="UniProtKB-ARBA"/>
</dbReference>
<evidence type="ECO:0000256" key="5">
    <source>
        <dbReference type="ARBA" id="ARBA00022454"/>
    </source>
</evidence>
<keyword evidence="8 19" id="KW-0547">Nucleotide-binding</keyword>
<dbReference type="InterPro" id="IPR027925">
    <property type="entry name" value="MCM_N"/>
</dbReference>
<dbReference type="InterPro" id="IPR027417">
    <property type="entry name" value="P-loop_NTPase"/>
</dbReference>
<dbReference type="InterPro" id="IPR018525">
    <property type="entry name" value="MCM_CS"/>
</dbReference>
<evidence type="ECO:0000256" key="1">
    <source>
        <dbReference type="ARBA" id="ARBA00004123"/>
    </source>
</evidence>
<reference evidence="23 24" key="1">
    <citation type="submission" date="2020-08" db="EMBL/GenBank/DDBJ databases">
        <authorList>
            <person name="Hejnol A."/>
        </authorList>
    </citation>
    <scope>NUCLEOTIDE SEQUENCE [LARGE SCALE GENOMIC DNA]</scope>
</reference>
<keyword evidence="14 20" id="KW-0539">Nucleus</keyword>